<organism evidence="2 3">
    <name type="scientific">Slackia equolifaciens</name>
    <dbReference type="NCBI Taxonomy" id="498718"/>
    <lineage>
        <taxon>Bacteria</taxon>
        <taxon>Bacillati</taxon>
        <taxon>Actinomycetota</taxon>
        <taxon>Coriobacteriia</taxon>
        <taxon>Eggerthellales</taxon>
        <taxon>Eggerthellaceae</taxon>
        <taxon>Slackia</taxon>
    </lineage>
</organism>
<comment type="caution">
    <text evidence="2">The sequence shown here is derived from an EMBL/GenBank/DDBJ whole genome shotgun (WGS) entry which is preliminary data.</text>
</comment>
<sequence>MEQRETHIQKESVAELWRQKLVLHIRNDFRIITNPPQGRAASKPSKAQANSKTPKHRQEQIFRFLKKVLDTGRAAR</sequence>
<feature type="region of interest" description="Disordered" evidence="1">
    <location>
        <begin position="34"/>
        <end position="58"/>
    </location>
</feature>
<evidence type="ECO:0000313" key="3">
    <source>
        <dbReference type="Proteomes" id="UP000269591"/>
    </source>
</evidence>
<protein>
    <submittedName>
        <fullName evidence="2">Uncharacterized protein</fullName>
    </submittedName>
</protein>
<dbReference type="EMBL" id="QIBX01000007">
    <property type="protein sequence ID" value="RNL40402.1"/>
    <property type="molecule type" value="Genomic_DNA"/>
</dbReference>
<dbReference type="AlphaFoldDB" id="A0A3N0AZV3"/>
<proteinExistence type="predicted"/>
<evidence type="ECO:0000256" key="1">
    <source>
        <dbReference type="SAM" id="MobiDB-lite"/>
    </source>
</evidence>
<dbReference type="Proteomes" id="UP000269591">
    <property type="component" value="Unassembled WGS sequence"/>
</dbReference>
<keyword evidence="3" id="KW-1185">Reference proteome</keyword>
<gene>
    <name evidence="2" type="ORF">DMP06_05585</name>
</gene>
<reference evidence="3" key="1">
    <citation type="submission" date="2018-05" db="EMBL/GenBank/DDBJ databases">
        <title>Genome Sequencing of selected type strains of the family Eggerthellaceae.</title>
        <authorList>
            <person name="Danylec N."/>
            <person name="Stoll D.A."/>
            <person name="Doetsch A."/>
            <person name="Huch M."/>
        </authorList>
    </citation>
    <scope>NUCLEOTIDE SEQUENCE [LARGE SCALE GENOMIC DNA]</scope>
    <source>
        <strain evidence="3">DSM 24851</strain>
    </source>
</reference>
<accession>A0A3N0AZV3</accession>
<name>A0A3N0AZV3_9ACTN</name>
<evidence type="ECO:0000313" key="2">
    <source>
        <dbReference type="EMBL" id="RNL40402.1"/>
    </source>
</evidence>